<feature type="transmembrane region" description="Helical" evidence="1">
    <location>
        <begin position="35"/>
        <end position="53"/>
    </location>
</feature>
<comment type="caution">
    <text evidence="2">The sequence shown here is derived from an EMBL/GenBank/DDBJ whole genome shotgun (WGS) entry which is preliminary data.</text>
</comment>
<dbReference type="EMBL" id="LXSF01000006">
    <property type="protein sequence ID" value="OAM16368.1"/>
    <property type="molecule type" value="Genomic_DNA"/>
</dbReference>
<accession>A0A1A9RES1</accession>
<evidence type="ECO:0000313" key="3">
    <source>
        <dbReference type="Proteomes" id="UP000078003"/>
    </source>
</evidence>
<gene>
    <name evidence="2" type="ORF">A7P85_06545</name>
</gene>
<organism evidence="2 3">
    <name type="scientific">Eikenella corrodens</name>
    <dbReference type="NCBI Taxonomy" id="539"/>
    <lineage>
        <taxon>Bacteria</taxon>
        <taxon>Pseudomonadati</taxon>
        <taxon>Pseudomonadota</taxon>
        <taxon>Betaproteobacteria</taxon>
        <taxon>Neisseriales</taxon>
        <taxon>Neisseriaceae</taxon>
        <taxon>Eikenella</taxon>
    </lineage>
</organism>
<dbReference type="AlphaFoldDB" id="A0A1A9RES1"/>
<protein>
    <submittedName>
        <fullName evidence="2">Uncharacterized protein</fullName>
    </submittedName>
</protein>
<name>A0A1A9RES1_EIKCO</name>
<evidence type="ECO:0000313" key="2">
    <source>
        <dbReference type="EMBL" id="OAM16368.1"/>
    </source>
</evidence>
<sequence length="138" mass="15945">MWKKPNPRTLDGLFAALFYVPMLVLFMVYADWYGLSLFLLLMLPTLVVYVFGLKWKEFKPYLASGISLSANMALWWVFLQSNTDALFIYLIGMCAWSLGFFWLLITQRDWEGSNKGAFWRGFLMTGVGFALVCFASLF</sequence>
<proteinExistence type="predicted"/>
<dbReference type="RefSeq" id="WP_064104483.1">
    <property type="nucleotide sequence ID" value="NZ_LXSF01000006.1"/>
</dbReference>
<keyword evidence="1" id="KW-0812">Transmembrane</keyword>
<feature type="transmembrane region" description="Helical" evidence="1">
    <location>
        <begin position="12"/>
        <end position="29"/>
    </location>
</feature>
<keyword evidence="1" id="KW-0472">Membrane</keyword>
<reference evidence="3" key="1">
    <citation type="submission" date="2016-05" db="EMBL/GenBank/DDBJ databases">
        <title>Draft genome of Corynebacterium afermentans subsp. afermentans LCDC 88199T.</title>
        <authorList>
            <person name="Bernier A.-M."/>
            <person name="Bernard K."/>
        </authorList>
    </citation>
    <scope>NUCLEOTIDE SEQUENCE [LARGE SCALE GENOMIC DNA]</scope>
    <source>
        <strain evidence="3">NML01-0328</strain>
    </source>
</reference>
<keyword evidence="1" id="KW-1133">Transmembrane helix</keyword>
<feature type="transmembrane region" description="Helical" evidence="1">
    <location>
        <begin position="60"/>
        <end position="79"/>
    </location>
</feature>
<feature type="transmembrane region" description="Helical" evidence="1">
    <location>
        <begin position="117"/>
        <end position="137"/>
    </location>
</feature>
<evidence type="ECO:0000256" key="1">
    <source>
        <dbReference type="SAM" id="Phobius"/>
    </source>
</evidence>
<dbReference type="Proteomes" id="UP000078003">
    <property type="component" value="Unassembled WGS sequence"/>
</dbReference>
<feature type="transmembrane region" description="Helical" evidence="1">
    <location>
        <begin position="85"/>
        <end position="105"/>
    </location>
</feature>